<name>A0A1S1UAF7_9BURK</name>
<dbReference type="EMBL" id="LFKP01000005">
    <property type="protein sequence ID" value="OHV97039.1"/>
    <property type="molecule type" value="Genomic_DNA"/>
</dbReference>
<evidence type="ECO:0000313" key="2">
    <source>
        <dbReference type="Proteomes" id="UP000179840"/>
    </source>
</evidence>
<organism evidence="1 2">
    <name type="scientific">Janthinobacterium lividum</name>
    <dbReference type="NCBI Taxonomy" id="29581"/>
    <lineage>
        <taxon>Bacteria</taxon>
        <taxon>Pseudomonadati</taxon>
        <taxon>Pseudomonadota</taxon>
        <taxon>Betaproteobacteria</taxon>
        <taxon>Burkholderiales</taxon>
        <taxon>Oxalobacteraceae</taxon>
        <taxon>Janthinobacterium</taxon>
    </lineage>
</organism>
<proteinExistence type="predicted"/>
<gene>
    <name evidence="1" type="ORF">AKG95_06960</name>
</gene>
<reference evidence="1 2" key="1">
    <citation type="submission" date="2015-06" db="EMBL/GenBank/DDBJ databases">
        <title>Draft genome sequencing of a biphenyl-degrading bacterium, Janthinobacterium lividum MEG1.</title>
        <authorList>
            <person name="Shimodaira J."/>
            <person name="Hatta T."/>
        </authorList>
    </citation>
    <scope>NUCLEOTIDE SEQUENCE [LARGE SCALE GENOMIC DNA]</scope>
    <source>
        <strain evidence="1 2">MEG1</strain>
    </source>
</reference>
<protein>
    <submittedName>
        <fullName evidence="1">Uncharacterized protein</fullName>
    </submittedName>
</protein>
<dbReference type="AlphaFoldDB" id="A0A1S1UAF7"/>
<dbReference type="Proteomes" id="UP000179840">
    <property type="component" value="Unassembled WGS sequence"/>
</dbReference>
<evidence type="ECO:0000313" key="1">
    <source>
        <dbReference type="EMBL" id="OHV97039.1"/>
    </source>
</evidence>
<sequence>MAALLEGLAMTMLLRIQAALAGVPGRRLQGYRLAALSGVPLKKFQKRAAIFVRLGQLSRDKVRTDGNAFYWYSLDDRQMAVFQHRQALDEAKAGKDIALVADVEGLPARLAFLRMLKEKTVFGEHAMLALVIADYERTQRLRNTAAG</sequence>
<comment type="caution">
    <text evidence="1">The sequence shown here is derived from an EMBL/GenBank/DDBJ whole genome shotgun (WGS) entry which is preliminary data.</text>
</comment>
<accession>A0A1S1UAF7</accession>